<dbReference type="InterPro" id="IPR050445">
    <property type="entry name" value="Bact_polysacc_biosynth/exp"/>
</dbReference>
<dbReference type="CDD" id="cd05387">
    <property type="entry name" value="BY-kinase"/>
    <property type="match status" value="1"/>
</dbReference>
<dbReference type="GO" id="GO:0005524">
    <property type="term" value="F:ATP binding"/>
    <property type="evidence" value="ECO:0007669"/>
    <property type="project" value="UniProtKB-KW"/>
</dbReference>
<evidence type="ECO:0000256" key="12">
    <source>
        <dbReference type="ARBA" id="ARBA00023137"/>
    </source>
</evidence>
<gene>
    <name evidence="18" type="ORF">SAMN04489798_3171</name>
</gene>
<evidence type="ECO:0000256" key="2">
    <source>
        <dbReference type="ARBA" id="ARBA00008883"/>
    </source>
</evidence>
<dbReference type="Pfam" id="PF23607">
    <property type="entry name" value="WZC_N"/>
    <property type="match status" value="1"/>
</dbReference>
<evidence type="ECO:0000313" key="19">
    <source>
        <dbReference type="Proteomes" id="UP000198827"/>
    </source>
</evidence>
<evidence type="ECO:0000256" key="13">
    <source>
        <dbReference type="ARBA" id="ARBA00053015"/>
    </source>
</evidence>
<dbReference type="InterPro" id="IPR025669">
    <property type="entry name" value="AAA_dom"/>
</dbReference>
<evidence type="ECO:0000256" key="10">
    <source>
        <dbReference type="ARBA" id="ARBA00022989"/>
    </source>
</evidence>
<dbReference type="Gene3D" id="3.40.50.300">
    <property type="entry name" value="P-loop containing nucleotide triphosphate hydrolases"/>
    <property type="match status" value="1"/>
</dbReference>
<evidence type="ECO:0000256" key="3">
    <source>
        <dbReference type="ARBA" id="ARBA00022475"/>
    </source>
</evidence>
<dbReference type="GO" id="GO:0004713">
    <property type="term" value="F:protein tyrosine kinase activity"/>
    <property type="evidence" value="ECO:0007669"/>
    <property type="project" value="UniProtKB-KW"/>
</dbReference>
<dbReference type="InterPro" id="IPR005702">
    <property type="entry name" value="Wzc-like_C"/>
</dbReference>
<organism evidence="18 19">
    <name type="scientific">Pseudomonas arsenicoxydans</name>
    <dbReference type="NCBI Taxonomy" id="702115"/>
    <lineage>
        <taxon>Bacteria</taxon>
        <taxon>Pseudomonadati</taxon>
        <taxon>Pseudomonadota</taxon>
        <taxon>Gammaproteobacteria</taxon>
        <taxon>Pseudomonadales</taxon>
        <taxon>Pseudomonadaceae</taxon>
        <taxon>Pseudomonas</taxon>
    </lineage>
</organism>
<dbReference type="Pfam" id="PF02706">
    <property type="entry name" value="Wzz"/>
    <property type="match status" value="1"/>
</dbReference>
<dbReference type="EMBL" id="LT629705">
    <property type="protein sequence ID" value="SDO52387.1"/>
    <property type="molecule type" value="Genomic_DNA"/>
</dbReference>
<dbReference type="Proteomes" id="UP000198827">
    <property type="component" value="Chromosome I"/>
</dbReference>
<keyword evidence="5" id="KW-0808">Transferase</keyword>
<comment type="subcellular location">
    <subcellularLocation>
        <location evidence="1">Cell inner membrane</location>
        <topology evidence="1">Multi-pass membrane protein</topology>
    </subcellularLocation>
</comment>
<keyword evidence="9" id="KW-0067">ATP-binding</keyword>
<comment type="similarity">
    <text evidence="2">Belongs to the etk/wzc family.</text>
</comment>
<comment type="catalytic activity">
    <reaction evidence="13">
        <text>L-tyrosyl-[protein] + ATP = O-phospho-L-tyrosyl-[protein] + ADP + H(+)</text>
        <dbReference type="Rhea" id="RHEA:10596"/>
        <dbReference type="Rhea" id="RHEA-COMP:10136"/>
        <dbReference type="Rhea" id="RHEA-COMP:20101"/>
        <dbReference type="ChEBI" id="CHEBI:15378"/>
        <dbReference type="ChEBI" id="CHEBI:30616"/>
        <dbReference type="ChEBI" id="CHEBI:46858"/>
        <dbReference type="ChEBI" id="CHEBI:61978"/>
        <dbReference type="ChEBI" id="CHEBI:456216"/>
    </reaction>
</comment>
<dbReference type="InterPro" id="IPR027417">
    <property type="entry name" value="P-loop_NTPase"/>
</dbReference>
<accession>A0A1H0K917</accession>
<feature type="domain" description="AAA" evidence="16">
    <location>
        <begin position="580"/>
        <end position="693"/>
    </location>
</feature>
<keyword evidence="12" id="KW-0829">Tyrosine-protein kinase</keyword>
<keyword evidence="7" id="KW-0547">Nucleotide-binding</keyword>
<evidence type="ECO:0000259" key="15">
    <source>
        <dbReference type="Pfam" id="PF02706"/>
    </source>
</evidence>
<feature type="domain" description="Polysaccharide chain length determinant N-terminal" evidence="15">
    <location>
        <begin position="38"/>
        <end position="129"/>
    </location>
</feature>
<dbReference type="InterPro" id="IPR032807">
    <property type="entry name" value="GNVR"/>
</dbReference>
<keyword evidence="11 14" id="KW-0472">Membrane</keyword>
<dbReference type="GO" id="GO:0042802">
    <property type="term" value="F:identical protein binding"/>
    <property type="evidence" value="ECO:0007669"/>
    <property type="project" value="UniProtKB-ARBA"/>
</dbReference>
<dbReference type="Pfam" id="PF13807">
    <property type="entry name" value="GNVR"/>
    <property type="match status" value="1"/>
</dbReference>
<evidence type="ECO:0000259" key="16">
    <source>
        <dbReference type="Pfam" id="PF13614"/>
    </source>
</evidence>
<dbReference type="GO" id="GO:0005886">
    <property type="term" value="C:plasma membrane"/>
    <property type="evidence" value="ECO:0007669"/>
    <property type="project" value="UniProtKB-SubCell"/>
</dbReference>
<evidence type="ECO:0000256" key="4">
    <source>
        <dbReference type="ARBA" id="ARBA00022519"/>
    </source>
</evidence>
<keyword evidence="3" id="KW-1003">Cell membrane</keyword>
<dbReference type="FunFam" id="3.40.50.300:FF:000527">
    <property type="entry name" value="Tyrosine-protein kinase etk"/>
    <property type="match status" value="1"/>
</dbReference>
<keyword evidence="4" id="KW-0997">Cell inner membrane</keyword>
<keyword evidence="6 14" id="KW-0812">Transmembrane</keyword>
<dbReference type="AlphaFoldDB" id="A0A1H0K917"/>
<dbReference type="InterPro" id="IPR003856">
    <property type="entry name" value="LPS_length_determ_N"/>
</dbReference>
<proteinExistence type="inferred from homology"/>
<dbReference type="SUPFAM" id="SSF52540">
    <property type="entry name" value="P-loop containing nucleoside triphosphate hydrolases"/>
    <property type="match status" value="1"/>
</dbReference>
<evidence type="ECO:0000256" key="8">
    <source>
        <dbReference type="ARBA" id="ARBA00022777"/>
    </source>
</evidence>
<dbReference type="PANTHER" id="PTHR32309:SF32">
    <property type="entry name" value="TYROSINE-PROTEIN KINASE ETK-RELATED"/>
    <property type="match status" value="1"/>
</dbReference>
<sequence>MGAAPRTLMDDFQISNNGKRIDLMQLPSVISTRDKDRDEIDLLGLLGTLIDHKWLIGAITGAFMVTGAAYSVLSAPVYLANALVQVEPKKNDMLGFSDISSMLGGQSPAATEIGIIKSRAVIGKTVDDLRLDIVVTPNTFPVVGGFLARRYKSAPDQPVSPARFGLSSFAWGGERLEIEKLKLPDELLGKKLMLIAGEQNRFQLFDDNGGLLASGAAGVAVAENGVEMLVTGMAANPGTKFEVVRNPRIVTIQSYQDALDVSEQGKESGIISLALASTDYALAVKILNKISTLYVQQNVQRTSAEAAQSLDFLQAQLPQVKDDLVKASNALNSYQTRGNTVNISLETKSVLEQIVVLDTRLSDLKLQQADLDRKFTREHPAYRALMAQMGDLNSQRRALEKKVQGLPATQQELLNLTRDVEVATQIYTQLLNKSQELDIVRAGAVGNARLIDTADVDITTPVKPRKILIVLIATFLGAFVGVALVLVRKSLSRGLEGPEAIEQLGLPVYASIPYSALQQEEDTKKLRLGDGSPNQGFLLALRNPTDLSIESIRSLRTCLHFAGLDATNNRIMISGPSPQVGKTFVSSNLAAVMAQSGQRVILIDADMRKGHLHKTLATPINNGLSDLLVKRCSLDQAINKLEIENLHFISRGQVPPNPSELLMHANFRELMAELSERYDVVIVDTPPLLAVTDAAIVGREAAINLIVTRFGVNPAKEIELTMRRFAQNGIELKGAIFNGVEKRASSYYGNSSYGYYNYEYASDKA</sequence>
<evidence type="ECO:0000256" key="1">
    <source>
        <dbReference type="ARBA" id="ARBA00004429"/>
    </source>
</evidence>
<evidence type="ECO:0000256" key="5">
    <source>
        <dbReference type="ARBA" id="ARBA00022679"/>
    </source>
</evidence>
<keyword evidence="8 18" id="KW-0418">Kinase</keyword>
<evidence type="ECO:0000256" key="11">
    <source>
        <dbReference type="ARBA" id="ARBA00023136"/>
    </source>
</evidence>
<feature type="transmembrane region" description="Helical" evidence="14">
    <location>
        <begin position="467"/>
        <end position="487"/>
    </location>
</feature>
<evidence type="ECO:0000259" key="17">
    <source>
        <dbReference type="Pfam" id="PF13807"/>
    </source>
</evidence>
<evidence type="ECO:0000256" key="6">
    <source>
        <dbReference type="ARBA" id="ARBA00022692"/>
    </source>
</evidence>
<evidence type="ECO:0000256" key="14">
    <source>
        <dbReference type="SAM" id="Phobius"/>
    </source>
</evidence>
<protein>
    <submittedName>
        <fullName evidence="18">Tyrosine-protein kinase Etk/Wzc</fullName>
    </submittedName>
</protein>
<dbReference type="NCBIfam" id="TIGR01007">
    <property type="entry name" value="eps_fam"/>
    <property type="match status" value="1"/>
</dbReference>
<name>A0A1H0K917_9PSED</name>
<evidence type="ECO:0000256" key="9">
    <source>
        <dbReference type="ARBA" id="ARBA00022840"/>
    </source>
</evidence>
<feature type="domain" description="Tyrosine-protein kinase G-rich" evidence="17">
    <location>
        <begin position="409"/>
        <end position="489"/>
    </location>
</feature>
<keyword evidence="10 14" id="KW-1133">Transmembrane helix</keyword>
<dbReference type="PANTHER" id="PTHR32309">
    <property type="entry name" value="TYROSINE-PROTEIN KINASE"/>
    <property type="match status" value="1"/>
</dbReference>
<evidence type="ECO:0000256" key="7">
    <source>
        <dbReference type="ARBA" id="ARBA00022741"/>
    </source>
</evidence>
<dbReference type="Pfam" id="PF13614">
    <property type="entry name" value="AAA_31"/>
    <property type="match status" value="1"/>
</dbReference>
<evidence type="ECO:0000313" key="18">
    <source>
        <dbReference type="EMBL" id="SDO52387.1"/>
    </source>
</evidence>
<reference evidence="18 19" key="1">
    <citation type="submission" date="2016-10" db="EMBL/GenBank/DDBJ databases">
        <authorList>
            <person name="de Groot N.N."/>
        </authorList>
    </citation>
    <scope>NUCLEOTIDE SEQUENCE [LARGE SCALE GENOMIC DNA]</scope>
    <source>
        <strain evidence="18 19">CECT 7543</strain>
    </source>
</reference>